<evidence type="ECO:0000313" key="4">
    <source>
        <dbReference type="Proteomes" id="UP000231962"/>
    </source>
</evidence>
<dbReference type="SUPFAM" id="SSF52821">
    <property type="entry name" value="Rhodanese/Cell cycle control phosphatase"/>
    <property type="match status" value="1"/>
</dbReference>
<evidence type="ECO:0000313" key="5">
    <source>
        <dbReference type="Proteomes" id="UP000231990"/>
    </source>
</evidence>
<name>A0A2M9ZIM6_9LEPT</name>
<organism evidence="3 5">
    <name type="scientific">Leptospira perolatii</name>
    <dbReference type="NCBI Taxonomy" id="2023191"/>
    <lineage>
        <taxon>Bacteria</taxon>
        <taxon>Pseudomonadati</taxon>
        <taxon>Spirochaetota</taxon>
        <taxon>Spirochaetia</taxon>
        <taxon>Leptospirales</taxon>
        <taxon>Leptospiraceae</taxon>
        <taxon>Leptospira</taxon>
    </lineage>
</organism>
<evidence type="ECO:0000259" key="1">
    <source>
        <dbReference type="PROSITE" id="PS50206"/>
    </source>
</evidence>
<dbReference type="EMBL" id="NPDY01000025">
    <property type="protein sequence ID" value="PJZ68336.1"/>
    <property type="molecule type" value="Genomic_DNA"/>
</dbReference>
<reference evidence="4 5" key="1">
    <citation type="submission" date="2017-07" db="EMBL/GenBank/DDBJ databases">
        <title>Leptospira spp. isolated from tropical soils.</title>
        <authorList>
            <person name="Thibeaux R."/>
            <person name="Iraola G."/>
            <person name="Ferres I."/>
            <person name="Bierque E."/>
            <person name="Girault D."/>
            <person name="Soupe-Gilbert M.-E."/>
            <person name="Picardeau M."/>
            <person name="Goarant C."/>
        </authorList>
    </citation>
    <scope>NUCLEOTIDE SEQUENCE [LARGE SCALE GENOMIC DNA]</scope>
    <source>
        <strain evidence="3 5">FH1-B-B1</strain>
        <strain evidence="2 4">FH1-B-C1</strain>
    </source>
</reference>
<dbReference type="PANTHER" id="PTHR43031:SF17">
    <property type="entry name" value="SULFURTRANSFERASE YTWF-RELATED"/>
    <property type="match status" value="1"/>
</dbReference>
<dbReference type="PROSITE" id="PS50206">
    <property type="entry name" value="RHODANESE_3"/>
    <property type="match status" value="1"/>
</dbReference>
<feature type="domain" description="Rhodanese" evidence="1">
    <location>
        <begin position="16"/>
        <end position="109"/>
    </location>
</feature>
<keyword evidence="3" id="KW-0808">Transferase</keyword>
<dbReference type="GO" id="GO:0016740">
    <property type="term" value="F:transferase activity"/>
    <property type="evidence" value="ECO:0007669"/>
    <property type="project" value="UniProtKB-KW"/>
</dbReference>
<gene>
    <name evidence="2" type="ORF">CH360_16670</name>
    <name evidence="3" type="ORF">CH373_17385</name>
</gene>
<evidence type="ECO:0000313" key="2">
    <source>
        <dbReference type="EMBL" id="PJZ68336.1"/>
    </source>
</evidence>
<dbReference type="RefSeq" id="WP_100715216.1">
    <property type="nucleotide sequence ID" value="NZ_NPDY01000025.1"/>
</dbReference>
<dbReference type="Proteomes" id="UP000231962">
    <property type="component" value="Unassembled WGS sequence"/>
</dbReference>
<dbReference type="Proteomes" id="UP000231990">
    <property type="component" value="Unassembled WGS sequence"/>
</dbReference>
<dbReference type="PANTHER" id="PTHR43031">
    <property type="entry name" value="FAD-DEPENDENT OXIDOREDUCTASE"/>
    <property type="match status" value="1"/>
</dbReference>
<accession>A0A2M9ZIM6</accession>
<sequence>MSPLELKNKLVEKLEGKSNLFLLDVRNPNEQEISLIDGTDLLIPVTELPNRVSELDAWKNSGKEIVVYCRSGVRSANACSYLKSLGFQKVHNLDGGILRYSDEVDPSIAKY</sequence>
<dbReference type="Gene3D" id="3.40.250.10">
    <property type="entry name" value="Rhodanese-like domain"/>
    <property type="match status" value="1"/>
</dbReference>
<proteinExistence type="predicted"/>
<dbReference type="InterPro" id="IPR050229">
    <property type="entry name" value="GlpE_sulfurtransferase"/>
</dbReference>
<dbReference type="EMBL" id="NPDZ01000018">
    <property type="protein sequence ID" value="PJZ71824.1"/>
    <property type="molecule type" value="Genomic_DNA"/>
</dbReference>
<dbReference type="AlphaFoldDB" id="A0A2M9ZIM6"/>
<dbReference type="SMART" id="SM00450">
    <property type="entry name" value="RHOD"/>
    <property type="match status" value="1"/>
</dbReference>
<comment type="caution">
    <text evidence="3">The sequence shown here is derived from an EMBL/GenBank/DDBJ whole genome shotgun (WGS) entry which is preliminary data.</text>
</comment>
<dbReference type="InterPro" id="IPR036873">
    <property type="entry name" value="Rhodanese-like_dom_sf"/>
</dbReference>
<keyword evidence="4" id="KW-1185">Reference proteome</keyword>
<dbReference type="InterPro" id="IPR001763">
    <property type="entry name" value="Rhodanese-like_dom"/>
</dbReference>
<protein>
    <submittedName>
        <fullName evidence="3">Sulfurtransferase</fullName>
    </submittedName>
</protein>
<dbReference type="Pfam" id="PF00581">
    <property type="entry name" value="Rhodanese"/>
    <property type="match status" value="1"/>
</dbReference>
<evidence type="ECO:0000313" key="3">
    <source>
        <dbReference type="EMBL" id="PJZ71824.1"/>
    </source>
</evidence>
<dbReference type="OrthoDB" id="9800872at2"/>